<comment type="subunit">
    <text evidence="2">Homotrimer.</text>
</comment>
<evidence type="ECO:0000256" key="2">
    <source>
        <dbReference type="ARBA" id="ARBA00011233"/>
    </source>
</evidence>
<keyword evidence="6" id="KW-0238">DNA-binding</keyword>
<dbReference type="AlphaFoldDB" id="A0A0B2NQ25"/>
<evidence type="ECO:0000256" key="4">
    <source>
        <dbReference type="ARBA" id="ARBA00023015"/>
    </source>
</evidence>
<dbReference type="FunFam" id="1.10.10.10:FF:000037">
    <property type="entry name" value="Heat stress transcription factor B-4"/>
    <property type="match status" value="1"/>
</dbReference>
<dbReference type="SUPFAM" id="SSF46785">
    <property type="entry name" value="Winged helix' DNA-binding domain"/>
    <property type="match status" value="1"/>
</dbReference>
<sequence>MAKLPVEYNGDCATTASASASAAAESQRSIPTPFLTKTFQLVDDQSIDDVISWNDDGSTFIVWNPTVFARDLLPKYFKHNNFSSFVRQLNTYGFRKVVPDRWEFSNEYFRRGEKRLLCEIQRRKISGSRESGMTAVKPLDLMPVKRSSGEDAADTVPKEINLIPNPKLFGVAIGAKRAREGGGGGDCGGGGEEDTLLRLHHAGSADVKSEPLDFQNHRENQKTPWLSPCYRTNQRVCN</sequence>
<keyword evidence="3" id="KW-0597">Phosphoprotein</keyword>
<dbReference type="PROSITE" id="PS00434">
    <property type="entry name" value="HSF_DOMAIN"/>
    <property type="match status" value="1"/>
</dbReference>
<dbReference type="GO" id="GO:0000978">
    <property type="term" value="F:RNA polymerase II cis-regulatory region sequence-specific DNA binding"/>
    <property type="evidence" value="ECO:0007669"/>
    <property type="project" value="TreeGrafter"/>
</dbReference>
<comment type="similarity">
    <text evidence="9">Belongs to the HSF family.</text>
</comment>
<keyword evidence="5" id="KW-0346">Stress response</keyword>
<feature type="domain" description="HSF-type DNA-binding" evidence="10">
    <location>
        <begin position="73"/>
        <end position="97"/>
    </location>
</feature>
<dbReference type="Gene3D" id="1.10.10.10">
    <property type="entry name" value="Winged helix-like DNA-binding domain superfamily/Winged helix DNA-binding domain"/>
    <property type="match status" value="1"/>
</dbReference>
<evidence type="ECO:0000256" key="7">
    <source>
        <dbReference type="ARBA" id="ARBA00023163"/>
    </source>
</evidence>
<evidence type="ECO:0000256" key="6">
    <source>
        <dbReference type="ARBA" id="ARBA00023125"/>
    </source>
</evidence>
<keyword evidence="4" id="KW-0805">Transcription regulation</keyword>
<accession>A0A0B2NQ25</accession>
<evidence type="ECO:0000256" key="3">
    <source>
        <dbReference type="ARBA" id="ARBA00022553"/>
    </source>
</evidence>
<dbReference type="GO" id="GO:0005634">
    <property type="term" value="C:nucleus"/>
    <property type="evidence" value="ECO:0007669"/>
    <property type="project" value="UniProtKB-SubCell"/>
</dbReference>
<keyword evidence="7" id="KW-0804">Transcription</keyword>
<evidence type="ECO:0000256" key="9">
    <source>
        <dbReference type="RuleBase" id="RU004020"/>
    </source>
</evidence>
<evidence type="ECO:0000256" key="8">
    <source>
        <dbReference type="ARBA" id="ARBA00023242"/>
    </source>
</evidence>
<protein>
    <submittedName>
        <fullName evidence="11">Heat stress transcription factor B-2a</fullName>
    </submittedName>
</protein>
<dbReference type="PANTHER" id="PTHR10015:SF333">
    <property type="entry name" value="HEAT STRESS TRANSCRIPTION FACTOR B-2A"/>
    <property type="match status" value="1"/>
</dbReference>
<gene>
    <name evidence="11" type="ORF">glysoja_032040</name>
</gene>
<keyword evidence="8" id="KW-0539">Nucleus</keyword>
<name>A0A0B2NQ25_GLYSO</name>
<evidence type="ECO:0000313" key="11">
    <source>
        <dbReference type="EMBL" id="KHM99149.1"/>
    </source>
</evidence>
<reference evidence="11" key="1">
    <citation type="submission" date="2014-07" db="EMBL/GenBank/DDBJ databases">
        <title>Identification of a novel salt tolerance gene in wild soybean by whole-genome sequencing.</title>
        <authorList>
            <person name="Lam H.-M."/>
            <person name="Qi X."/>
            <person name="Li M.-W."/>
            <person name="Liu X."/>
            <person name="Xie M."/>
            <person name="Ni M."/>
            <person name="Xu X."/>
        </authorList>
    </citation>
    <scope>NUCLEOTIDE SEQUENCE [LARGE SCALE GENOMIC DNA]</scope>
    <source>
        <tissue evidence="11">Root</tissue>
    </source>
</reference>
<dbReference type="GO" id="GO:0006357">
    <property type="term" value="P:regulation of transcription by RNA polymerase II"/>
    <property type="evidence" value="ECO:0007669"/>
    <property type="project" value="TreeGrafter"/>
</dbReference>
<evidence type="ECO:0000256" key="1">
    <source>
        <dbReference type="ARBA" id="ARBA00004123"/>
    </source>
</evidence>
<evidence type="ECO:0000256" key="5">
    <source>
        <dbReference type="ARBA" id="ARBA00023016"/>
    </source>
</evidence>
<dbReference type="Pfam" id="PF00447">
    <property type="entry name" value="HSF_DNA-bind"/>
    <property type="match status" value="1"/>
</dbReference>
<dbReference type="PANTHER" id="PTHR10015">
    <property type="entry name" value="HEAT SHOCK TRANSCRIPTION FACTOR"/>
    <property type="match status" value="1"/>
</dbReference>
<dbReference type="GO" id="GO:0003700">
    <property type="term" value="F:DNA-binding transcription factor activity"/>
    <property type="evidence" value="ECO:0007669"/>
    <property type="project" value="InterPro"/>
</dbReference>
<dbReference type="InterPro" id="IPR036390">
    <property type="entry name" value="WH_DNA-bd_sf"/>
</dbReference>
<proteinExistence type="inferred from homology"/>
<dbReference type="InterPro" id="IPR036388">
    <property type="entry name" value="WH-like_DNA-bd_sf"/>
</dbReference>
<evidence type="ECO:0000259" key="10">
    <source>
        <dbReference type="PROSITE" id="PS00434"/>
    </source>
</evidence>
<dbReference type="EMBL" id="KN672080">
    <property type="protein sequence ID" value="KHM99149.1"/>
    <property type="molecule type" value="Genomic_DNA"/>
</dbReference>
<dbReference type="SMART" id="SM00415">
    <property type="entry name" value="HSF"/>
    <property type="match status" value="1"/>
</dbReference>
<dbReference type="PRINTS" id="PR00056">
    <property type="entry name" value="HSFDOMAIN"/>
</dbReference>
<organism evidence="11">
    <name type="scientific">Glycine soja</name>
    <name type="common">Wild soybean</name>
    <dbReference type="NCBI Taxonomy" id="3848"/>
    <lineage>
        <taxon>Eukaryota</taxon>
        <taxon>Viridiplantae</taxon>
        <taxon>Streptophyta</taxon>
        <taxon>Embryophyta</taxon>
        <taxon>Tracheophyta</taxon>
        <taxon>Spermatophyta</taxon>
        <taxon>Magnoliopsida</taxon>
        <taxon>eudicotyledons</taxon>
        <taxon>Gunneridae</taxon>
        <taxon>Pentapetalae</taxon>
        <taxon>rosids</taxon>
        <taxon>fabids</taxon>
        <taxon>Fabales</taxon>
        <taxon>Fabaceae</taxon>
        <taxon>Papilionoideae</taxon>
        <taxon>50 kb inversion clade</taxon>
        <taxon>NPAAA clade</taxon>
        <taxon>indigoferoid/millettioid clade</taxon>
        <taxon>Phaseoleae</taxon>
        <taxon>Glycine</taxon>
        <taxon>Glycine subgen. Soja</taxon>
    </lineage>
</organism>
<dbReference type="InterPro" id="IPR000232">
    <property type="entry name" value="HSF_DNA-bd"/>
</dbReference>
<dbReference type="Proteomes" id="UP000053555">
    <property type="component" value="Unassembled WGS sequence"/>
</dbReference>
<comment type="subcellular location">
    <subcellularLocation>
        <location evidence="1">Nucleus</location>
    </subcellularLocation>
</comment>